<protein>
    <submittedName>
        <fullName evidence="2">Uncharacterized protein</fullName>
    </submittedName>
</protein>
<dbReference type="AlphaFoldDB" id="A0A239GJV6"/>
<organism evidence="2 3">
    <name type="scientific">Asanoa hainanensis</name>
    <dbReference type="NCBI Taxonomy" id="560556"/>
    <lineage>
        <taxon>Bacteria</taxon>
        <taxon>Bacillati</taxon>
        <taxon>Actinomycetota</taxon>
        <taxon>Actinomycetes</taxon>
        <taxon>Micromonosporales</taxon>
        <taxon>Micromonosporaceae</taxon>
        <taxon>Asanoa</taxon>
    </lineage>
</organism>
<feature type="transmembrane region" description="Helical" evidence="1">
    <location>
        <begin position="15"/>
        <end position="35"/>
    </location>
</feature>
<evidence type="ECO:0000313" key="3">
    <source>
        <dbReference type="Proteomes" id="UP000198362"/>
    </source>
</evidence>
<sequence>MQPLETPPTPRRPPWLWLGGFLGLLLAVGMFRASYSGSRPEEPVLPPIFGTFVVSGAVVLGDSASFTKDGHGGCAGTGAHAGVVDGARVVVTTSSGSTSGTLTLPRLADDGTCWFSFSVPDVPSLQAPYAVVVAGEKAREYTEQELTAGLTSLRLD</sequence>
<keyword evidence="1" id="KW-0472">Membrane</keyword>
<dbReference type="RefSeq" id="WP_144022449.1">
    <property type="nucleotide sequence ID" value="NZ_FZPH01000001.1"/>
</dbReference>
<keyword evidence="3" id="KW-1185">Reference proteome</keyword>
<keyword evidence="1" id="KW-1133">Transmembrane helix</keyword>
<name>A0A239GJV6_9ACTN</name>
<reference evidence="2 3" key="1">
    <citation type="submission" date="2017-06" db="EMBL/GenBank/DDBJ databases">
        <authorList>
            <person name="Kim H.J."/>
            <person name="Triplett B.A."/>
        </authorList>
    </citation>
    <scope>NUCLEOTIDE SEQUENCE [LARGE SCALE GENOMIC DNA]</scope>
    <source>
        <strain evidence="2 3">CGMCC 4.5593</strain>
    </source>
</reference>
<dbReference type="OrthoDB" id="3388968at2"/>
<evidence type="ECO:0000313" key="2">
    <source>
        <dbReference type="EMBL" id="SNS69586.1"/>
    </source>
</evidence>
<accession>A0A239GJV6</accession>
<evidence type="ECO:0000256" key="1">
    <source>
        <dbReference type="SAM" id="Phobius"/>
    </source>
</evidence>
<dbReference type="Proteomes" id="UP000198362">
    <property type="component" value="Unassembled WGS sequence"/>
</dbReference>
<gene>
    <name evidence="2" type="ORF">SAMN05421812_101448</name>
</gene>
<dbReference type="EMBL" id="FZPH01000001">
    <property type="protein sequence ID" value="SNS69586.1"/>
    <property type="molecule type" value="Genomic_DNA"/>
</dbReference>
<keyword evidence="1" id="KW-0812">Transmembrane</keyword>
<proteinExistence type="predicted"/>